<evidence type="ECO:0000256" key="3">
    <source>
        <dbReference type="ARBA" id="ARBA00011982"/>
    </source>
</evidence>
<dbReference type="Gene3D" id="3.80.10.10">
    <property type="entry name" value="Ribonuclease Inhibitor"/>
    <property type="match status" value="3"/>
</dbReference>
<dbReference type="GO" id="GO:0005634">
    <property type="term" value="C:nucleus"/>
    <property type="evidence" value="ECO:0007669"/>
    <property type="project" value="UniProtKB-SubCell"/>
</dbReference>
<dbReference type="InterPro" id="IPR032675">
    <property type="entry name" value="LRR_dom_sf"/>
</dbReference>
<comment type="caution">
    <text evidence="14">The sequence shown here is derived from an EMBL/GenBank/DDBJ whole genome shotgun (WGS) entry which is preliminary data.</text>
</comment>
<dbReference type="SMART" id="SM00255">
    <property type="entry name" value="TIR"/>
    <property type="match status" value="1"/>
</dbReference>
<dbReference type="Gene3D" id="3.40.50.300">
    <property type="entry name" value="P-loop containing nucleotide triphosphate hydrolases"/>
    <property type="match status" value="1"/>
</dbReference>
<comment type="similarity">
    <text evidence="12">Belongs to the disease resistance TIR-NB-LRR family.</text>
</comment>
<dbReference type="Pfam" id="PF00931">
    <property type="entry name" value="NB-ARC"/>
    <property type="match status" value="1"/>
</dbReference>
<dbReference type="InterPro" id="IPR058546">
    <property type="entry name" value="RPS4B/Roq1-like_LRR"/>
</dbReference>
<dbReference type="Proteomes" id="UP001168098">
    <property type="component" value="Unassembled WGS sequence"/>
</dbReference>
<keyword evidence="8" id="KW-0611">Plant defense</keyword>
<dbReference type="InterPro" id="IPR035897">
    <property type="entry name" value="Toll_tir_struct_dom_sf"/>
</dbReference>
<keyword evidence="15" id="KW-1185">Reference proteome</keyword>
<reference evidence="14 15" key="1">
    <citation type="journal article" date="2023" name="BMC Biotechnol.">
        <title>Vitis rotundifolia cv Carlos genome sequencing.</title>
        <authorList>
            <person name="Huff M."/>
            <person name="Hulse-Kemp A."/>
            <person name="Scheffler B."/>
            <person name="Youngblood R."/>
            <person name="Simpson S."/>
            <person name="Babiker E."/>
            <person name="Staton M."/>
        </authorList>
    </citation>
    <scope>NUCLEOTIDE SEQUENCE [LARGE SCALE GENOMIC DNA]</scope>
    <source>
        <tissue evidence="14">Leaf</tissue>
    </source>
</reference>
<dbReference type="SUPFAM" id="SSF52540">
    <property type="entry name" value="P-loop containing nucleoside triphosphate hydrolases"/>
    <property type="match status" value="1"/>
</dbReference>
<dbReference type="InterPro" id="IPR044974">
    <property type="entry name" value="Disease_R_plants"/>
</dbReference>
<keyword evidence="4" id="KW-0963">Cytoplasm</keyword>
<dbReference type="SUPFAM" id="SSF52058">
    <property type="entry name" value="L domain-like"/>
    <property type="match status" value="1"/>
</dbReference>
<evidence type="ECO:0000256" key="1">
    <source>
        <dbReference type="ARBA" id="ARBA00004123"/>
    </source>
</evidence>
<dbReference type="PROSITE" id="PS50104">
    <property type="entry name" value="TIR"/>
    <property type="match status" value="1"/>
</dbReference>
<evidence type="ECO:0000256" key="10">
    <source>
        <dbReference type="ARBA" id="ARBA00023242"/>
    </source>
</evidence>
<dbReference type="InterPro" id="IPR042197">
    <property type="entry name" value="Apaf_helical"/>
</dbReference>
<evidence type="ECO:0000256" key="11">
    <source>
        <dbReference type="ARBA" id="ARBA00047304"/>
    </source>
</evidence>
<dbReference type="GO" id="GO:0043531">
    <property type="term" value="F:ADP binding"/>
    <property type="evidence" value="ECO:0007669"/>
    <property type="project" value="InterPro"/>
</dbReference>
<dbReference type="InterPro" id="IPR045344">
    <property type="entry name" value="C-JID"/>
</dbReference>
<dbReference type="AlphaFoldDB" id="A0AA38YTF1"/>
<evidence type="ECO:0000256" key="2">
    <source>
        <dbReference type="ARBA" id="ARBA00004496"/>
    </source>
</evidence>
<dbReference type="InterPro" id="IPR058192">
    <property type="entry name" value="WHD_ROQ1-like"/>
</dbReference>
<dbReference type="InterPro" id="IPR000157">
    <property type="entry name" value="TIR_dom"/>
</dbReference>
<dbReference type="Pfam" id="PF23286">
    <property type="entry name" value="LRR_13"/>
    <property type="match status" value="1"/>
</dbReference>
<dbReference type="Pfam" id="PF23282">
    <property type="entry name" value="WHD_ROQ1"/>
    <property type="match status" value="1"/>
</dbReference>
<dbReference type="PANTHER" id="PTHR11017">
    <property type="entry name" value="LEUCINE-RICH REPEAT-CONTAINING PROTEIN"/>
    <property type="match status" value="1"/>
</dbReference>
<keyword evidence="10" id="KW-0539">Nucleus</keyword>
<evidence type="ECO:0000313" key="15">
    <source>
        <dbReference type="Proteomes" id="UP001168098"/>
    </source>
</evidence>
<dbReference type="GO" id="GO:0050832">
    <property type="term" value="P:defense response to fungus"/>
    <property type="evidence" value="ECO:0007669"/>
    <property type="project" value="UniProtKB-ARBA"/>
</dbReference>
<evidence type="ECO:0000256" key="8">
    <source>
        <dbReference type="ARBA" id="ARBA00022821"/>
    </source>
</evidence>
<dbReference type="FunFam" id="3.80.10.10:FF:000386">
    <property type="entry name" value="Disease resistance protein RPS4"/>
    <property type="match status" value="1"/>
</dbReference>
<keyword evidence="7" id="KW-0378">Hydrolase</keyword>
<dbReference type="GO" id="GO:0005737">
    <property type="term" value="C:cytoplasm"/>
    <property type="evidence" value="ECO:0007669"/>
    <property type="project" value="UniProtKB-SubCell"/>
</dbReference>
<evidence type="ECO:0000256" key="6">
    <source>
        <dbReference type="ARBA" id="ARBA00022737"/>
    </source>
</evidence>
<protein>
    <recommendedName>
        <fullName evidence="3">ADP-ribosyl cyclase/cyclic ADP-ribose hydrolase</fullName>
        <ecNumber evidence="3">3.2.2.6</ecNumber>
    </recommendedName>
</protein>
<evidence type="ECO:0000313" key="14">
    <source>
        <dbReference type="EMBL" id="KAJ9676353.1"/>
    </source>
</evidence>
<comment type="catalytic activity">
    <reaction evidence="11">
        <text>NAD(+) + H2O = ADP-D-ribose + nicotinamide + H(+)</text>
        <dbReference type="Rhea" id="RHEA:16301"/>
        <dbReference type="ChEBI" id="CHEBI:15377"/>
        <dbReference type="ChEBI" id="CHEBI:15378"/>
        <dbReference type="ChEBI" id="CHEBI:17154"/>
        <dbReference type="ChEBI" id="CHEBI:57540"/>
        <dbReference type="ChEBI" id="CHEBI:57967"/>
        <dbReference type="EC" id="3.2.2.6"/>
    </reaction>
    <physiologicalReaction direction="left-to-right" evidence="11">
        <dbReference type="Rhea" id="RHEA:16302"/>
    </physiologicalReaction>
</comment>
<evidence type="ECO:0000256" key="5">
    <source>
        <dbReference type="ARBA" id="ARBA00022614"/>
    </source>
</evidence>
<evidence type="ECO:0000256" key="9">
    <source>
        <dbReference type="ARBA" id="ARBA00023027"/>
    </source>
</evidence>
<organism evidence="14 15">
    <name type="scientific">Vitis rotundifolia</name>
    <name type="common">Muscadine grape</name>
    <dbReference type="NCBI Taxonomy" id="103349"/>
    <lineage>
        <taxon>Eukaryota</taxon>
        <taxon>Viridiplantae</taxon>
        <taxon>Streptophyta</taxon>
        <taxon>Embryophyta</taxon>
        <taxon>Tracheophyta</taxon>
        <taxon>Spermatophyta</taxon>
        <taxon>Magnoliopsida</taxon>
        <taxon>eudicotyledons</taxon>
        <taxon>Gunneridae</taxon>
        <taxon>Pentapetalae</taxon>
        <taxon>rosids</taxon>
        <taxon>Vitales</taxon>
        <taxon>Vitaceae</taxon>
        <taxon>Viteae</taxon>
        <taxon>Vitis</taxon>
    </lineage>
</organism>
<dbReference type="Gene3D" id="1.10.8.430">
    <property type="entry name" value="Helical domain of apoptotic protease-activating factors"/>
    <property type="match status" value="1"/>
</dbReference>
<dbReference type="Pfam" id="PF01582">
    <property type="entry name" value="TIR"/>
    <property type="match status" value="1"/>
</dbReference>
<dbReference type="Pfam" id="PF20160">
    <property type="entry name" value="C-JID"/>
    <property type="match status" value="1"/>
</dbReference>
<gene>
    <name evidence="14" type="ORF">PVL29_025059</name>
</gene>
<keyword evidence="9" id="KW-0520">NAD</keyword>
<dbReference type="EC" id="3.2.2.6" evidence="3"/>
<evidence type="ECO:0000256" key="7">
    <source>
        <dbReference type="ARBA" id="ARBA00022801"/>
    </source>
</evidence>
<dbReference type="Gene3D" id="3.40.50.10140">
    <property type="entry name" value="Toll/interleukin-1 receptor homology (TIR) domain"/>
    <property type="match status" value="1"/>
</dbReference>
<evidence type="ECO:0000259" key="13">
    <source>
        <dbReference type="PROSITE" id="PS50104"/>
    </source>
</evidence>
<sequence length="1182" mass="136479">MASICNQISSSSTSVLRWNHDVFLSFRGEDTRYKFTDHLYAALVNKSIRTFRDDKLKRGEEIAPELLKVIEESRLSIVIFSENYATSRWCLDELVKIMECRQKIRQIVVPIFYHVDPSDLRKQKGSFGKAFASYERDGRDSKEKIQRWRAALTDASNLSGWHLSEGYESRHIKEITENIFKRLNCKQFVVDSKLVGMDSRVKEIGFRLDLESNDVRIIGIYGIGGIGKTTISKVVYNQLFYEFEHASFLEDVSKISKNQGLFHLQNQLLCDILEVGENKYISTTGQGSNMIRNILQSKKVFIVLDDVDDSDQLESLVGNHDWLGKGSRVIVTTRNKHLLTVQRVDELYEVEKLNFEEGYELFNWHAFRQNLPKQDFIDLSYDAICYCQGLPLALKILGSLLIDKTRPQWQSELQKLKREPVEKIHNILKQSFHGLDHTQKDIFLDIACCFKGEDKDFLSRILDGCNFYVERGSKDLSDKCLITILYNRINMHDLVQQMGWQIVREKFPNEPSKWSRLWDSEDIERAFATSKAMKNTEAIFLDLSRSKQIQFNAKVFAKMKKLRLLKVYWGKHYDFMRKDYKLILPENIEFPSCELRYLYWEGYPLKSLPPNFQGENLVEIKLLNSNIRQLWQGNKCLGKLKVLDLSYSKQLIEIPNFSNISNLEQLTLNYCRSLEKIDSSIGVLKNLNLLELTWCEKLTGLPSSMQYLDSLETLYINGCSNLEEFPEIRWSRRKGLKEIYLDCTPIKELPFSIDDLALVQTLCMSYCKNLRSLPSSICSLKSLQYLLVSGCSNLKTFPEITEEMANLEQLSLSETAIEESPSAIQHLKQLKILCVGGCSRLEKLLKNLESLKDSLKHLNLSNRNLMDGAIPHDIWCLSLLEFLCLAKNNFRHLPAGITQLPKLRTLIIDHCKMLEGIPEPPLSLKFIDAHDCTSLETLSCPSSLLWSSLLQWLTSAKFKDLQLFQNYVEIGISNRSGIVIPGSSGIPGWVLHQEMEREVRIELPMNWYKDNHFLGFGLFCLSQNDGDYLQLNCYLKLHDDDSYEVVSLVNRCSGCIHCEIDDVSDELWVTYYPKTSIPLKYHSNQFKHIQASISAVNLCYKYINSAIKSCGIHLIYSQDHQQKDTLLLDFLGTQDDDLPNNFQDNNESIAEGINNRNVKRSRVDAEQNQAAEPPHKRFLLFL</sequence>
<comment type="subcellular location">
    <subcellularLocation>
        <location evidence="2">Cytoplasm</location>
    </subcellularLocation>
    <subcellularLocation>
        <location evidence="1">Nucleus</location>
    </subcellularLocation>
</comment>
<dbReference type="InterPro" id="IPR002182">
    <property type="entry name" value="NB-ARC"/>
</dbReference>
<dbReference type="FunFam" id="3.40.50.10140:FF:000007">
    <property type="entry name" value="Disease resistance protein (TIR-NBS-LRR class)"/>
    <property type="match status" value="1"/>
</dbReference>
<dbReference type="GO" id="GO:0007165">
    <property type="term" value="P:signal transduction"/>
    <property type="evidence" value="ECO:0007669"/>
    <property type="project" value="InterPro"/>
</dbReference>
<dbReference type="InterPro" id="IPR027417">
    <property type="entry name" value="P-loop_NTPase"/>
</dbReference>
<keyword evidence="6" id="KW-0677">Repeat</keyword>
<evidence type="ECO:0000256" key="4">
    <source>
        <dbReference type="ARBA" id="ARBA00022490"/>
    </source>
</evidence>
<dbReference type="GO" id="GO:0043068">
    <property type="term" value="P:positive regulation of programmed cell death"/>
    <property type="evidence" value="ECO:0007669"/>
    <property type="project" value="UniProtKB-ARBA"/>
</dbReference>
<name>A0AA38YTF1_VITRO</name>
<feature type="domain" description="TIR" evidence="13">
    <location>
        <begin position="18"/>
        <end position="183"/>
    </location>
</feature>
<dbReference type="GO" id="GO:0061809">
    <property type="term" value="F:NAD+ nucleosidase activity, cyclic ADP-ribose generating"/>
    <property type="evidence" value="ECO:0007669"/>
    <property type="project" value="UniProtKB-EC"/>
</dbReference>
<accession>A0AA38YTF1</accession>
<dbReference type="EMBL" id="JARBHA010000018">
    <property type="protein sequence ID" value="KAJ9676353.1"/>
    <property type="molecule type" value="Genomic_DNA"/>
</dbReference>
<dbReference type="PRINTS" id="PR00364">
    <property type="entry name" value="DISEASERSIST"/>
</dbReference>
<proteinExistence type="inferred from homology"/>
<dbReference type="SUPFAM" id="SSF52200">
    <property type="entry name" value="Toll/Interleukin receptor TIR domain"/>
    <property type="match status" value="1"/>
</dbReference>
<keyword evidence="5" id="KW-0433">Leucine-rich repeat</keyword>
<evidence type="ECO:0000256" key="12">
    <source>
        <dbReference type="ARBA" id="ARBA00061488"/>
    </source>
</evidence>
<dbReference type="PANTHER" id="PTHR11017:SF570">
    <property type="entry name" value="DISEASE RESISTANCE PROTEIN (TIR-NBS CLASS)-RELATED"/>
    <property type="match status" value="1"/>
</dbReference>